<keyword evidence="10 13" id="KW-1133">Transmembrane helix</keyword>
<evidence type="ECO:0000256" key="1">
    <source>
        <dbReference type="ARBA" id="ARBA00000085"/>
    </source>
</evidence>
<organism evidence="15 16">
    <name type="scientific">Microlunatus phosphovorus (strain ATCC 700054 / DSM 10555 / JCM 9379 / NBRC 101784 / NCIMB 13414 / VKM Ac-1990 / NM-1)</name>
    <dbReference type="NCBI Taxonomy" id="1032480"/>
    <lineage>
        <taxon>Bacteria</taxon>
        <taxon>Bacillati</taxon>
        <taxon>Actinomycetota</taxon>
        <taxon>Actinomycetes</taxon>
        <taxon>Propionibacteriales</taxon>
        <taxon>Propionibacteriaceae</taxon>
        <taxon>Microlunatus</taxon>
    </lineage>
</organism>
<keyword evidence="16" id="KW-1185">Reference proteome</keyword>
<dbReference type="PROSITE" id="PS50885">
    <property type="entry name" value="HAMP"/>
    <property type="match status" value="1"/>
</dbReference>
<sequence length="345" mass="36840">MVALVLAAEREHDGLYAGAMAVLSRLPLYWRVCLINGGLFALGTLALVVTPATVSSRAVVSEIVVLVVGLLAILVANAALLRSVLAPLDQLSATMPSIDLLEPGQRLRVRGHGPVVELIASFNSMLDRLEAERAASTRRALQAQEAERQRVATELHDEVGQSLTVVLLGLRRALDAAPPELGEEIRSAQETTRTSLEEVRRIAGRLRPGLLEDLGLISALTALTSEFHAYSKIEVHKGFAPGLPDLSPEVELVVYRVAQEALTNVARHAHAHLVELSLSRQGSAVALRVADDGIGADRIVPASGIRGMRERAAMIDGQLSIRPRVGGGTELRLLVPSQVAERAGS</sequence>
<dbReference type="EMBL" id="AP012204">
    <property type="protein sequence ID" value="BAK37507.1"/>
    <property type="molecule type" value="Genomic_DNA"/>
</dbReference>
<keyword evidence="6 13" id="KW-0812">Transmembrane</keyword>
<dbReference type="PANTHER" id="PTHR24421:SF10">
    <property type="entry name" value="NITRATE_NITRITE SENSOR PROTEIN NARQ"/>
    <property type="match status" value="1"/>
</dbReference>
<keyword evidence="8 15" id="KW-0418">Kinase</keyword>
<evidence type="ECO:0000256" key="8">
    <source>
        <dbReference type="ARBA" id="ARBA00022777"/>
    </source>
</evidence>
<feature type="transmembrane region" description="Helical" evidence="13">
    <location>
        <begin position="63"/>
        <end position="85"/>
    </location>
</feature>
<dbReference type="RefSeq" id="WP_013865341.1">
    <property type="nucleotide sequence ID" value="NC_015635.1"/>
</dbReference>
<dbReference type="eggNOG" id="COG4585">
    <property type="taxonomic scope" value="Bacteria"/>
</dbReference>
<name>F5XTQ8_MICPN</name>
<dbReference type="HOGENOM" id="CLU_000445_20_6_11"/>
<dbReference type="InterPro" id="IPR050482">
    <property type="entry name" value="Sensor_HK_TwoCompSys"/>
</dbReference>
<reference evidence="15 16" key="1">
    <citation type="submission" date="2011-05" db="EMBL/GenBank/DDBJ databases">
        <title>Whole genome sequence of Microlunatus phosphovorus NM-1.</title>
        <authorList>
            <person name="Hosoyama A."/>
            <person name="Sasaki K."/>
            <person name="Harada T."/>
            <person name="Igarashi R."/>
            <person name="Kawakoshi A."/>
            <person name="Sasagawa M."/>
            <person name="Fukada J."/>
            <person name="Nakamura S."/>
            <person name="Katano Y."/>
            <person name="Hanada S."/>
            <person name="Kamagata Y."/>
            <person name="Nakamura N."/>
            <person name="Yamazaki S."/>
            <person name="Fujita N."/>
        </authorList>
    </citation>
    <scope>NUCLEOTIDE SEQUENCE [LARGE SCALE GENOMIC DNA]</scope>
    <source>
        <strain evidence="16">ATCC 700054 / DSM 10555 / JCM 9379 / NBRC 101784 / NCIMB 13414 / VKM Ac-1990 / NM-1</strain>
    </source>
</reference>
<dbReference type="SMART" id="SM00304">
    <property type="entry name" value="HAMP"/>
    <property type="match status" value="1"/>
</dbReference>
<dbReference type="GO" id="GO:0000155">
    <property type="term" value="F:phosphorelay sensor kinase activity"/>
    <property type="evidence" value="ECO:0007669"/>
    <property type="project" value="InterPro"/>
</dbReference>
<gene>
    <name evidence="15" type="ordered locus">MLP_44930</name>
</gene>
<dbReference type="AlphaFoldDB" id="F5XTQ8"/>
<evidence type="ECO:0000256" key="11">
    <source>
        <dbReference type="ARBA" id="ARBA00023012"/>
    </source>
</evidence>
<dbReference type="Pfam" id="PF07730">
    <property type="entry name" value="HisKA_3"/>
    <property type="match status" value="1"/>
</dbReference>
<feature type="domain" description="HAMP" evidence="14">
    <location>
        <begin position="82"/>
        <end position="134"/>
    </location>
</feature>
<dbReference type="Proteomes" id="UP000007947">
    <property type="component" value="Chromosome"/>
</dbReference>
<dbReference type="InterPro" id="IPR003660">
    <property type="entry name" value="HAMP_dom"/>
</dbReference>
<feature type="coiled-coil region" evidence="12">
    <location>
        <begin position="119"/>
        <end position="146"/>
    </location>
</feature>
<dbReference type="InterPro" id="IPR036890">
    <property type="entry name" value="HATPase_C_sf"/>
</dbReference>
<evidence type="ECO:0000313" key="16">
    <source>
        <dbReference type="Proteomes" id="UP000007947"/>
    </source>
</evidence>
<dbReference type="GO" id="GO:0005524">
    <property type="term" value="F:ATP binding"/>
    <property type="evidence" value="ECO:0007669"/>
    <property type="project" value="UniProtKB-KW"/>
</dbReference>
<dbReference type="EC" id="2.7.13.3" evidence="3"/>
<comment type="subcellular location">
    <subcellularLocation>
        <location evidence="2">Membrane</location>
    </subcellularLocation>
</comment>
<evidence type="ECO:0000256" key="13">
    <source>
        <dbReference type="SAM" id="Phobius"/>
    </source>
</evidence>
<dbReference type="Gene3D" id="1.20.5.1930">
    <property type="match status" value="1"/>
</dbReference>
<keyword evidence="4" id="KW-0597">Phosphoprotein</keyword>
<keyword evidence="5" id="KW-0808">Transferase</keyword>
<accession>F5XTQ8</accession>
<dbReference type="GO" id="GO:0046983">
    <property type="term" value="F:protein dimerization activity"/>
    <property type="evidence" value="ECO:0007669"/>
    <property type="project" value="InterPro"/>
</dbReference>
<evidence type="ECO:0000256" key="12">
    <source>
        <dbReference type="SAM" id="Coils"/>
    </source>
</evidence>
<evidence type="ECO:0000256" key="6">
    <source>
        <dbReference type="ARBA" id="ARBA00022692"/>
    </source>
</evidence>
<feature type="transmembrane region" description="Helical" evidence="13">
    <location>
        <begin position="28"/>
        <end position="51"/>
    </location>
</feature>
<evidence type="ECO:0000256" key="10">
    <source>
        <dbReference type="ARBA" id="ARBA00022989"/>
    </source>
</evidence>
<evidence type="ECO:0000256" key="9">
    <source>
        <dbReference type="ARBA" id="ARBA00022840"/>
    </source>
</evidence>
<dbReference type="SUPFAM" id="SSF55874">
    <property type="entry name" value="ATPase domain of HSP90 chaperone/DNA topoisomerase II/histidine kinase"/>
    <property type="match status" value="1"/>
</dbReference>
<comment type="catalytic activity">
    <reaction evidence="1">
        <text>ATP + protein L-histidine = ADP + protein N-phospho-L-histidine.</text>
        <dbReference type="EC" id="2.7.13.3"/>
    </reaction>
</comment>
<evidence type="ECO:0000256" key="4">
    <source>
        <dbReference type="ARBA" id="ARBA00022553"/>
    </source>
</evidence>
<evidence type="ECO:0000256" key="5">
    <source>
        <dbReference type="ARBA" id="ARBA00022679"/>
    </source>
</evidence>
<keyword evidence="11" id="KW-0902">Two-component regulatory system</keyword>
<dbReference type="CDD" id="cd16917">
    <property type="entry name" value="HATPase_UhpB-NarQ-NarX-like"/>
    <property type="match status" value="1"/>
</dbReference>
<dbReference type="Pfam" id="PF00672">
    <property type="entry name" value="HAMP"/>
    <property type="match status" value="1"/>
</dbReference>
<protein>
    <recommendedName>
        <fullName evidence="3">histidine kinase</fullName>
        <ecNumber evidence="3">2.7.13.3</ecNumber>
    </recommendedName>
</protein>
<keyword evidence="12" id="KW-0175">Coiled coil</keyword>
<keyword evidence="7" id="KW-0547">Nucleotide-binding</keyword>
<proteinExistence type="predicted"/>
<dbReference type="GO" id="GO:0016020">
    <property type="term" value="C:membrane"/>
    <property type="evidence" value="ECO:0007669"/>
    <property type="project" value="UniProtKB-SubCell"/>
</dbReference>
<keyword evidence="13" id="KW-0472">Membrane</keyword>
<evidence type="ECO:0000256" key="3">
    <source>
        <dbReference type="ARBA" id="ARBA00012438"/>
    </source>
</evidence>
<evidence type="ECO:0000313" key="15">
    <source>
        <dbReference type="EMBL" id="BAK37507.1"/>
    </source>
</evidence>
<dbReference type="PANTHER" id="PTHR24421">
    <property type="entry name" value="NITRATE/NITRITE SENSOR PROTEIN NARX-RELATED"/>
    <property type="match status" value="1"/>
</dbReference>
<evidence type="ECO:0000256" key="7">
    <source>
        <dbReference type="ARBA" id="ARBA00022741"/>
    </source>
</evidence>
<dbReference type="STRING" id="1032480.MLP_44930"/>
<dbReference type="InterPro" id="IPR011712">
    <property type="entry name" value="Sig_transdc_His_kin_sub3_dim/P"/>
</dbReference>
<keyword evidence="9" id="KW-0067">ATP-binding</keyword>
<dbReference type="Gene3D" id="3.30.565.10">
    <property type="entry name" value="Histidine kinase-like ATPase, C-terminal domain"/>
    <property type="match status" value="1"/>
</dbReference>
<dbReference type="KEGG" id="mph:MLP_44930"/>
<dbReference type="Pfam" id="PF02518">
    <property type="entry name" value="HATPase_c"/>
    <property type="match status" value="1"/>
</dbReference>
<dbReference type="InterPro" id="IPR003594">
    <property type="entry name" value="HATPase_dom"/>
</dbReference>
<evidence type="ECO:0000259" key="14">
    <source>
        <dbReference type="PROSITE" id="PS50885"/>
    </source>
</evidence>
<evidence type="ECO:0000256" key="2">
    <source>
        <dbReference type="ARBA" id="ARBA00004370"/>
    </source>
</evidence>